<accession>A0A7G1IFE7</accession>
<dbReference type="Proteomes" id="UP000516380">
    <property type="component" value="Chromosome"/>
</dbReference>
<sequence length="54" mass="5418">MINWGPWSEVGVAQALVGSVLDTITPAEGIEALDSLLAAGRAAPVSRGCVPTGL</sequence>
<reference evidence="1 2" key="1">
    <citation type="submission" date="2020-07" db="EMBL/GenBank/DDBJ databases">
        <title>Mycobacterium kansasii (former subtype) with zoonotic potential isolated from diseased indoor pet cat, Japan.</title>
        <authorList>
            <person name="Fukano H."/>
            <person name="Terazono T."/>
            <person name="Hoshino Y."/>
        </authorList>
    </citation>
    <scope>NUCLEOTIDE SEQUENCE [LARGE SCALE GENOMIC DNA]</scope>
    <source>
        <strain evidence="1 2">Kuro-I</strain>
    </source>
</reference>
<dbReference type="EMBL" id="AP023343">
    <property type="protein sequence ID" value="BCI89816.1"/>
    <property type="molecule type" value="Genomic_DNA"/>
</dbReference>
<proteinExistence type="predicted"/>
<evidence type="ECO:0000313" key="2">
    <source>
        <dbReference type="Proteomes" id="UP000516380"/>
    </source>
</evidence>
<gene>
    <name evidence="1" type="ORF">NIIDMKKI_50220</name>
</gene>
<evidence type="ECO:0000313" key="1">
    <source>
        <dbReference type="EMBL" id="BCI89816.1"/>
    </source>
</evidence>
<protein>
    <submittedName>
        <fullName evidence="1">Uncharacterized protein</fullName>
    </submittedName>
</protein>
<dbReference type="AlphaFoldDB" id="A0A7G1IFE7"/>
<organism evidence="1 2">
    <name type="scientific">Mycobacterium kansasii</name>
    <dbReference type="NCBI Taxonomy" id="1768"/>
    <lineage>
        <taxon>Bacteria</taxon>
        <taxon>Bacillati</taxon>
        <taxon>Actinomycetota</taxon>
        <taxon>Actinomycetes</taxon>
        <taxon>Mycobacteriales</taxon>
        <taxon>Mycobacteriaceae</taxon>
        <taxon>Mycobacterium</taxon>
    </lineage>
</organism>
<keyword evidence="2" id="KW-1185">Reference proteome</keyword>
<dbReference type="Gene3D" id="3.40.50.720">
    <property type="entry name" value="NAD(P)-binding Rossmann-like Domain"/>
    <property type="match status" value="1"/>
</dbReference>
<name>A0A7G1IFE7_MYCKA</name>